<evidence type="ECO:0000313" key="9">
    <source>
        <dbReference type="Proteomes" id="UP000076715"/>
    </source>
</evidence>
<keyword evidence="3" id="KW-0732">Signal</keyword>
<dbReference type="EMBL" id="LQRT01000058">
    <property type="protein sequence ID" value="KZS38423.1"/>
    <property type="molecule type" value="Genomic_DNA"/>
</dbReference>
<organism evidence="8 9">
    <name type="scientific">Aquimarina aggregata</name>
    <dbReference type="NCBI Taxonomy" id="1642818"/>
    <lineage>
        <taxon>Bacteria</taxon>
        <taxon>Pseudomonadati</taxon>
        <taxon>Bacteroidota</taxon>
        <taxon>Flavobacteriia</taxon>
        <taxon>Flavobacteriales</taxon>
        <taxon>Flavobacteriaceae</taxon>
        <taxon>Aquimarina</taxon>
    </lineage>
</organism>
<dbReference type="SUPFAM" id="SSF48452">
    <property type="entry name" value="TPR-like"/>
    <property type="match status" value="1"/>
</dbReference>
<accession>A0A162X596</accession>
<evidence type="ECO:0000259" key="7">
    <source>
        <dbReference type="Pfam" id="PF14322"/>
    </source>
</evidence>
<evidence type="ECO:0000256" key="1">
    <source>
        <dbReference type="ARBA" id="ARBA00004442"/>
    </source>
</evidence>
<dbReference type="OrthoDB" id="5694214at2"/>
<dbReference type="Pfam" id="PF14322">
    <property type="entry name" value="SusD-like_3"/>
    <property type="match status" value="1"/>
</dbReference>
<feature type="domain" description="RagB/SusD" evidence="6">
    <location>
        <begin position="269"/>
        <end position="598"/>
    </location>
</feature>
<dbReference type="Gene3D" id="1.25.40.390">
    <property type="match status" value="1"/>
</dbReference>
<evidence type="ECO:0000313" key="8">
    <source>
        <dbReference type="EMBL" id="KZS38423.1"/>
    </source>
</evidence>
<dbReference type="GO" id="GO:0009279">
    <property type="term" value="C:cell outer membrane"/>
    <property type="evidence" value="ECO:0007669"/>
    <property type="project" value="UniProtKB-SubCell"/>
</dbReference>
<sequence length="599" mass="67519">MKKIVIILSLISIVAVITGCSQDEFLNVENRNSLNAENFWQNQNDAESGIFSVYSSLQFTGVLGGTSVTNFALLSEASRTGNIGFSAETLEIDNAIINSANPRIFNMWEDLYRVVFRANQVIKNVPGIEMDETAKREILGEAYFLRGLAMFWLGTTFNQGDVPLPLTPAASVEESRLSISPKAQVFEQIFSDLQLAQNNLRDRLNWTGEGQEGRATWGAVTAILGKVYLYEENFSRAREEFLKVINSNEYSLTANIEDNFTEAGEFNSESIFEVQFFANLENNGNFGDGEGSQPNESTLRGTSWVRGNGGFGAVFATHFISALYRNEVIDPNLPINQAPVTVYDDESNPSEEARKFSTRSEASIAYEGDGSLFYGQSTREGFIRVVSRAQIKKNTHYFENREPRNSGINERIIRLADVYLMYAEAVLREQGDAGITEALTYINQVRQRSGLITLEALFEGVGTPPILRNTFPDLTDAEILALVPDVHPSLMIERQDLTADNIIIHLFNKERPAEFAWEGRGILWHDLRRRPDGGANRIRELGEIRYTTTTLNVQPFELLEEFVDNTMQDFRDRKVNFTEDDYFFPIPAQEILQNPNINN</sequence>
<dbReference type="Pfam" id="PF07980">
    <property type="entry name" value="SusD_RagB"/>
    <property type="match status" value="1"/>
</dbReference>
<gene>
    <name evidence="8" type="ORF">AWE51_17880</name>
</gene>
<comment type="caution">
    <text evidence="8">The sequence shown here is derived from an EMBL/GenBank/DDBJ whole genome shotgun (WGS) entry which is preliminary data.</text>
</comment>
<keyword evidence="9" id="KW-1185">Reference proteome</keyword>
<proteinExistence type="inferred from homology"/>
<evidence type="ECO:0000259" key="6">
    <source>
        <dbReference type="Pfam" id="PF07980"/>
    </source>
</evidence>
<dbReference type="STRING" id="1642818.AWE51_17880"/>
<comment type="similarity">
    <text evidence="2">Belongs to the SusD family.</text>
</comment>
<evidence type="ECO:0000256" key="4">
    <source>
        <dbReference type="ARBA" id="ARBA00023136"/>
    </source>
</evidence>
<keyword evidence="4" id="KW-0472">Membrane</keyword>
<evidence type="ECO:0000256" key="3">
    <source>
        <dbReference type="ARBA" id="ARBA00022729"/>
    </source>
</evidence>
<dbReference type="PROSITE" id="PS51257">
    <property type="entry name" value="PROKAR_LIPOPROTEIN"/>
    <property type="match status" value="1"/>
</dbReference>
<dbReference type="AlphaFoldDB" id="A0A162X596"/>
<reference evidence="8 9" key="1">
    <citation type="submission" date="2016-01" db="EMBL/GenBank/DDBJ databases">
        <title>The draft genome sequence of Aquimarina sp. RZW4-3-2.</title>
        <authorList>
            <person name="Wang Y."/>
        </authorList>
    </citation>
    <scope>NUCLEOTIDE SEQUENCE [LARGE SCALE GENOMIC DNA]</scope>
    <source>
        <strain evidence="8 9">RZW4-3-2</strain>
    </source>
</reference>
<protein>
    <recommendedName>
        <fullName evidence="10">Carbohydrate-binding protein SusD</fullName>
    </recommendedName>
</protein>
<comment type="subcellular location">
    <subcellularLocation>
        <location evidence="1">Cell outer membrane</location>
    </subcellularLocation>
</comment>
<dbReference type="RefSeq" id="WP_066319461.1">
    <property type="nucleotide sequence ID" value="NZ_LQRT01000058.1"/>
</dbReference>
<evidence type="ECO:0008006" key="10">
    <source>
        <dbReference type="Google" id="ProtNLM"/>
    </source>
</evidence>
<name>A0A162X596_9FLAO</name>
<dbReference type="InterPro" id="IPR012944">
    <property type="entry name" value="SusD_RagB_dom"/>
</dbReference>
<keyword evidence="5" id="KW-0998">Cell outer membrane</keyword>
<dbReference type="InterPro" id="IPR033985">
    <property type="entry name" value="SusD-like_N"/>
</dbReference>
<evidence type="ECO:0000256" key="2">
    <source>
        <dbReference type="ARBA" id="ARBA00006275"/>
    </source>
</evidence>
<dbReference type="Proteomes" id="UP000076715">
    <property type="component" value="Unassembled WGS sequence"/>
</dbReference>
<dbReference type="InterPro" id="IPR011990">
    <property type="entry name" value="TPR-like_helical_dom_sf"/>
</dbReference>
<feature type="domain" description="SusD-like N-terminal" evidence="7">
    <location>
        <begin position="71"/>
        <end position="229"/>
    </location>
</feature>
<evidence type="ECO:0000256" key="5">
    <source>
        <dbReference type="ARBA" id="ARBA00023237"/>
    </source>
</evidence>